<keyword evidence="3 7" id="KW-0863">Zinc-finger</keyword>
<dbReference type="NCBIfam" id="TIGR00615">
    <property type="entry name" value="recR"/>
    <property type="match status" value="1"/>
</dbReference>
<name>A0A2A5C873_9GAMM</name>
<dbReference type="HAMAP" id="MF_00017">
    <property type="entry name" value="RecR"/>
    <property type="match status" value="1"/>
</dbReference>
<evidence type="ECO:0000313" key="10">
    <source>
        <dbReference type="Proteomes" id="UP000228987"/>
    </source>
</evidence>
<dbReference type="PANTHER" id="PTHR30446:SF0">
    <property type="entry name" value="RECOMBINATION PROTEIN RECR"/>
    <property type="match status" value="1"/>
</dbReference>
<dbReference type="SMART" id="SM00493">
    <property type="entry name" value="TOPRIM"/>
    <property type="match status" value="1"/>
</dbReference>
<dbReference type="InterPro" id="IPR034137">
    <property type="entry name" value="TOPRIM_RecR"/>
</dbReference>
<dbReference type="AlphaFoldDB" id="A0A2A5C873"/>
<comment type="similarity">
    <text evidence="7">Belongs to the RecR family.</text>
</comment>
<dbReference type="Pfam" id="PF13662">
    <property type="entry name" value="Toprim_4"/>
    <property type="match status" value="1"/>
</dbReference>
<dbReference type="Pfam" id="PF21176">
    <property type="entry name" value="RecR_HhH"/>
    <property type="match status" value="1"/>
</dbReference>
<keyword evidence="2 7" id="KW-0227">DNA damage</keyword>
<dbReference type="GO" id="GO:0006310">
    <property type="term" value="P:DNA recombination"/>
    <property type="evidence" value="ECO:0007669"/>
    <property type="project" value="UniProtKB-UniRule"/>
</dbReference>
<comment type="caution">
    <text evidence="9">The sequence shown here is derived from an EMBL/GenBank/DDBJ whole genome shotgun (WGS) entry which is preliminary data.</text>
</comment>
<dbReference type="CDD" id="cd01025">
    <property type="entry name" value="TOPRIM_recR"/>
    <property type="match status" value="1"/>
</dbReference>
<dbReference type="Proteomes" id="UP000228987">
    <property type="component" value="Unassembled WGS sequence"/>
</dbReference>
<keyword evidence="6 7" id="KW-0234">DNA repair</keyword>
<reference evidence="10" key="1">
    <citation type="submission" date="2017-08" db="EMBL/GenBank/DDBJ databases">
        <title>A dynamic microbial community with high functional redundancy inhabits the cold, oxic subseafloor aquifer.</title>
        <authorList>
            <person name="Tully B.J."/>
            <person name="Wheat C.G."/>
            <person name="Glazer B.T."/>
            <person name="Huber J.A."/>
        </authorList>
    </citation>
    <scope>NUCLEOTIDE SEQUENCE [LARGE SCALE GENOMIC DNA]</scope>
</reference>
<comment type="function">
    <text evidence="7">May play a role in DNA repair. It seems to be involved in an RecBC-independent recombinational process of DNA repair. It may act with RecF and RecO.</text>
</comment>
<dbReference type="GO" id="GO:0003677">
    <property type="term" value="F:DNA binding"/>
    <property type="evidence" value="ECO:0007669"/>
    <property type="project" value="UniProtKB-UniRule"/>
</dbReference>
<accession>A0A2A5C873</accession>
<evidence type="ECO:0000256" key="6">
    <source>
        <dbReference type="ARBA" id="ARBA00023204"/>
    </source>
</evidence>
<keyword evidence="4 7" id="KW-0862">Zinc</keyword>
<evidence type="ECO:0000313" key="9">
    <source>
        <dbReference type="EMBL" id="PCJ39943.1"/>
    </source>
</evidence>
<dbReference type="PANTHER" id="PTHR30446">
    <property type="entry name" value="RECOMBINATION PROTEIN RECR"/>
    <property type="match status" value="1"/>
</dbReference>
<dbReference type="InterPro" id="IPR015967">
    <property type="entry name" value="Rcmb_RecR_Znf"/>
</dbReference>
<dbReference type="Pfam" id="PF21175">
    <property type="entry name" value="RecR_C"/>
    <property type="match status" value="1"/>
</dbReference>
<keyword evidence="5 7" id="KW-0233">DNA recombination</keyword>
<evidence type="ECO:0000256" key="7">
    <source>
        <dbReference type="HAMAP-Rule" id="MF_00017"/>
    </source>
</evidence>
<dbReference type="Pfam" id="PF02132">
    <property type="entry name" value="RecR_ZnF"/>
    <property type="match status" value="1"/>
</dbReference>
<dbReference type="InterPro" id="IPR000093">
    <property type="entry name" value="DNA_Rcmb_RecR"/>
</dbReference>
<proteinExistence type="inferred from homology"/>
<keyword evidence="1 7" id="KW-0479">Metal-binding</keyword>
<evidence type="ECO:0000256" key="3">
    <source>
        <dbReference type="ARBA" id="ARBA00022771"/>
    </source>
</evidence>
<dbReference type="PROSITE" id="PS50880">
    <property type="entry name" value="TOPRIM"/>
    <property type="match status" value="1"/>
</dbReference>
<evidence type="ECO:0000259" key="8">
    <source>
        <dbReference type="PROSITE" id="PS50880"/>
    </source>
</evidence>
<dbReference type="SUPFAM" id="SSF111304">
    <property type="entry name" value="Recombination protein RecR"/>
    <property type="match status" value="1"/>
</dbReference>
<dbReference type="GO" id="GO:0006281">
    <property type="term" value="P:DNA repair"/>
    <property type="evidence" value="ECO:0007669"/>
    <property type="project" value="UniProtKB-UniRule"/>
</dbReference>
<evidence type="ECO:0000256" key="5">
    <source>
        <dbReference type="ARBA" id="ARBA00023172"/>
    </source>
</evidence>
<dbReference type="InterPro" id="IPR006171">
    <property type="entry name" value="TOPRIM_dom"/>
</dbReference>
<protein>
    <recommendedName>
        <fullName evidence="7">Recombination protein RecR</fullName>
    </recommendedName>
</protein>
<evidence type="ECO:0000256" key="2">
    <source>
        <dbReference type="ARBA" id="ARBA00022763"/>
    </source>
</evidence>
<evidence type="ECO:0000256" key="4">
    <source>
        <dbReference type="ARBA" id="ARBA00022833"/>
    </source>
</evidence>
<dbReference type="Gene3D" id="6.10.250.240">
    <property type="match status" value="1"/>
</dbReference>
<feature type="zinc finger region" description="C4-type" evidence="7">
    <location>
        <begin position="57"/>
        <end position="72"/>
    </location>
</feature>
<sequence length="206" mass="22712">MNYSPLIDQLVKAFQRLPGVGPKSAQRMVLYFLEKDRDGGRHLAKALEAAVEGVGQCQRCRTLSEESICHICSDPKREQNLLCIVETPADVFAVEQSSSFRGYYFVLMGHLSPIDGVGPDEIGIRDLLNLVRQTEISEVILATNPTVEGEATAYYIAEQLKIPELDNRQLKVSRIAHGIPLGGELEYIDGGTLLHSFAGRQPISDS</sequence>
<dbReference type="Gene3D" id="3.40.1360.10">
    <property type="match status" value="1"/>
</dbReference>
<organism evidence="9 10">
    <name type="scientific">SAR86 cluster bacterium</name>
    <dbReference type="NCBI Taxonomy" id="2030880"/>
    <lineage>
        <taxon>Bacteria</taxon>
        <taxon>Pseudomonadati</taxon>
        <taxon>Pseudomonadota</taxon>
        <taxon>Gammaproteobacteria</taxon>
        <taxon>SAR86 cluster</taxon>
    </lineage>
</organism>
<dbReference type="GO" id="GO:0008270">
    <property type="term" value="F:zinc ion binding"/>
    <property type="evidence" value="ECO:0007669"/>
    <property type="project" value="UniProtKB-KW"/>
</dbReference>
<feature type="domain" description="Toprim" evidence="8">
    <location>
        <begin position="80"/>
        <end position="180"/>
    </location>
</feature>
<evidence type="ECO:0000256" key="1">
    <source>
        <dbReference type="ARBA" id="ARBA00022723"/>
    </source>
</evidence>
<dbReference type="InterPro" id="IPR023627">
    <property type="entry name" value="Rcmb_RecR"/>
</dbReference>
<dbReference type="Gene3D" id="1.10.8.420">
    <property type="entry name" value="RecR Domain 1"/>
    <property type="match status" value="1"/>
</dbReference>
<gene>
    <name evidence="7" type="primary">recR</name>
    <name evidence="9" type="ORF">COA71_12255</name>
</gene>
<dbReference type="EMBL" id="NVWI01000011">
    <property type="protein sequence ID" value="PCJ39943.1"/>
    <property type="molecule type" value="Genomic_DNA"/>
</dbReference>